<dbReference type="InterPro" id="IPR005828">
    <property type="entry name" value="MFS_sugar_transport-like"/>
</dbReference>
<dbReference type="GeneID" id="37061367"/>
<evidence type="ECO:0000256" key="6">
    <source>
        <dbReference type="SAM" id="Phobius"/>
    </source>
</evidence>
<dbReference type="STRING" id="1448321.A0A317WAP2"/>
<keyword evidence="3 6" id="KW-0812">Transmembrane</keyword>
<evidence type="ECO:0000313" key="8">
    <source>
        <dbReference type="Proteomes" id="UP000247233"/>
    </source>
</evidence>
<gene>
    <name evidence="7" type="ORF">BO70DRAFT_28452</name>
</gene>
<dbReference type="PANTHER" id="PTHR48020">
    <property type="entry name" value="PROTON MYO-INOSITOL COTRANSPORTER"/>
    <property type="match status" value="1"/>
</dbReference>
<dbReference type="GO" id="GO:0016020">
    <property type="term" value="C:membrane"/>
    <property type="evidence" value="ECO:0007669"/>
    <property type="project" value="UniProtKB-SubCell"/>
</dbReference>
<proteinExistence type="predicted"/>
<comment type="caution">
    <text evidence="7">The sequence shown here is derived from an EMBL/GenBank/DDBJ whole genome shotgun (WGS) entry which is preliminary data.</text>
</comment>
<accession>A0A317WAP2</accession>
<dbReference type="OrthoDB" id="6339427at2759"/>
<dbReference type="GO" id="GO:1904679">
    <property type="term" value="P:myo-inositol import across plasma membrane"/>
    <property type="evidence" value="ECO:0007669"/>
    <property type="project" value="TreeGrafter"/>
</dbReference>
<evidence type="ECO:0008006" key="9">
    <source>
        <dbReference type="Google" id="ProtNLM"/>
    </source>
</evidence>
<dbReference type="InterPro" id="IPR050814">
    <property type="entry name" value="Myo-inositol_Transporter"/>
</dbReference>
<dbReference type="Pfam" id="PF00083">
    <property type="entry name" value="Sugar_tr"/>
    <property type="match status" value="1"/>
</dbReference>
<dbReference type="Gene3D" id="1.20.1250.20">
    <property type="entry name" value="MFS general substrate transporter like domains"/>
    <property type="match status" value="1"/>
</dbReference>
<evidence type="ECO:0000313" key="7">
    <source>
        <dbReference type="EMBL" id="PWY83564.1"/>
    </source>
</evidence>
<reference evidence="7 8" key="1">
    <citation type="submission" date="2016-12" db="EMBL/GenBank/DDBJ databases">
        <title>The genomes of Aspergillus section Nigri reveals drivers in fungal speciation.</title>
        <authorList>
            <consortium name="DOE Joint Genome Institute"/>
            <person name="Vesth T.C."/>
            <person name="Nybo J."/>
            <person name="Theobald S."/>
            <person name="Brandl J."/>
            <person name="Frisvad J.C."/>
            <person name="Nielsen K.F."/>
            <person name="Lyhne E.K."/>
            <person name="Kogle M.E."/>
            <person name="Kuo A."/>
            <person name="Riley R."/>
            <person name="Clum A."/>
            <person name="Nolan M."/>
            <person name="Lipzen A."/>
            <person name="Salamov A."/>
            <person name="Henrissat B."/>
            <person name="Wiebenga A."/>
            <person name="De Vries R.P."/>
            <person name="Grigoriev I.V."/>
            <person name="Mortensen U.H."/>
            <person name="Andersen M.R."/>
            <person name="Baker S.E."/>
        </authorList>
    </citation>
    <scope>NUCLEOTIDE SEQUENCE [LARGE SCALE GENOMIC DNA]</scope>
    <source>
        <strain evidence="7 8">CBS 117.55</strain>
    </source>
</reference>
<organism evidence="7 8">
    <name type="scientific">Aspergillus heteromorphus CBS 117.55</name>
    <dbReference type="NCBI Taxonomy" id="1448321"/>
    <lineage>
        <taxon>Eukaryota</taxon>
        <taxon>Fungi</taxon>
        <taxon>Dikarya</taxon>
        <taxon>Ascomycota</taxon>
        <taxon>Pezizomycotina</taxon>
        <taxon>Eurotiomycetes</taxon>
        <taxon>Eurotiomycetidae</taxon>
        <taxon>Eurotiales</taxon>
        <taxon>Aspergillaceae</taxon>
        <taxon>Aspergillus</taxon>
        <taxon>Aspergillus subgen. Circumdati</taxon>
    </lineage>
</organism>
<protein>
    <recommendedName>
        <fullName evidence="9">Major facilitator superfamily (MFS) profile domain-containing protein</fullName>
    </recommendedName>
</protein>
<dbReference type="SUPFAM" id="SSF103473">
    <property type="entry name" value="MFS general substrate transporter"/>
    <property type="match status" value="1"/>
</dbReference>
<evidence type="ECO:0000256" key="3">
    <source>
        <dbReference type="ARBA" id="ARBA00022692"/>
    </source>
</evidence>
<dbReference type="RefSeq" id="XP_025400007.1">
    <property type="nucleotide sequence ID" value="XM_025539130.1"/>
</dbReference>
<feature type="transmembrane region" description="Helical" evidence="6">
    <location>
        <begin position="94"/>
        <end position="116"/>
    </location>
</feature>
<keyword evidence="8" id="KW-1185">Reference proteome</keyword>
<name>A0A317WAP2_9EURO</name>
<keyword evidence="5 6" id="KW-0472">Membrane</keyword>
<sequence length="121" mass="13287">MVISQMSGFNALMYYSSTLFVLVGLNNSTAVGLVVAGTNFLMTWVNQMVVDGFGRRRILLSTVWGMAVGLVAVAVAFHYIPVDLETMDPINPGVSGPAIVVLVFVIWFVVFLASWWEIRRG</sequence>
<evidence type="ECO:0000256" key="4">
    <source>
        <dbReference type="ARBA" id="ARBA00022989"/>
    </source>
</evidence>
<dbReference type="EMBL" id="MSFL01000010">
    <property type="protein sequence ID" value="PWY83564.1"/>
    <property type="molecule type" value="Genomic_DNA"/>
</dbReference>
<feature type="transmembrane region" description="Helical" evidence="6">
    <location>
        <begin position="58"/>
        <end position="82"/>
    </location>
</feature>
<keyword evidence="4 6" id="KW-1133">Transmembrane helix</keyword>
<keyword evidence="2" id="KW-0813">Transport</keyword>
<dbReference type="VEuPathDB" id="FungiDB:BO70DRAFT_28452"/>
<feature type="transmembrane region" description="Helical" evidence="6">
    <location>
        <begin position="12"/>
        <end position="37"/>
    </location>
</feature>
<evidence type="ECO:0000256" key="2">
    <source>
        <dbReference type="ARBA" id="ARBA00022448"/>
    </source>
</evidence>
<dbReference type="Proteomes" id="UP000247233">
    <property type="component" value="Unassembled WGS sequence"/>
</dbReference>
<evidence type="ECO:0000256" key="1">
    <source>
        <dbReference type="ARBA" id="ARBA00004370"/>
    </source>
</evidence>
<dbReference type="GO" id="GO:0005366">
    <property type="term" value="F:myo-inositol:proton symporter activity"/>
    <property type="evidence" value="ECO:0007669"/>
    <property type="project" value="TreeGrafter"/>
</dbReference>
<dbReference type="AlphaFoldDB" id="A0A317WAP2"/>
<dbReference type="InterPro" id="IPR036259">
    <property type="entry name" value="MFS_trans_sf"/>
</dbReference>
<evidence type="ECO:0000256" key="5">
    <source>
        <dbReference type="ARBA" id="ARBA00023136"/>
    </source>
</evidence>
<dbReference type="PANTHER" id="PTHR48020:SF22">
    <property type="entry name" value="MAJOR FACILITATOR SUPERFAMILY (MFS) PROFILE DOMAIN-CONTAINING PROTEIN-RELATED"/>
    <property type="match status" value="1"/>
</dbReference>
<comment type="subcellular location">
    <subcellularLocation>
        <location evidence="1">Membrane</location>
    </subcellularLocation>
</comment>